<evidence type="ECO:0000256" key="1">
    <source>
        <dbReference type="SAM" id="Coils"/>
    </source>
</evidence>
<proteinExistence type="predicted"/>
<protein>
    <submittedName>
        <fullName evidence="3">Uncharacterized protein</fullName>
    </submittedName>
</protein>
<accession>A0AAX4P4K1</accession>
<organism evidence="3 4">
    <name type="scientific">Chloropicon roscoffensis</name>
    <dbReference type="NCBI Taxonomy" id="1461544"/>
    <lineage>
        <taxon>Eukaryota</taxon>
        <taxon>Viridiplantae</taxon>
        <taxon>Chlorophyta</taxon>
        <taxon>Chloropicophyceae</taxon>
        <taxon>Chloropicales</taxon>
        <taxon>Chloropicaceae</taxon>
        <taxon>Chloropicon</taxon>
    </lineage>
</organism>
<dbReference type="EMBL" id="CP151503">
    <property type="protein sequence ID" value="WZN61001.1"/>
    <property type="molecule type" value="Genomic_DNA"/>
</dbReference>
<evidence type="ECO:0000313" key="3">
    <source>
        <dbReference type="EMBL" id="WZN61001.1"/>
    </source>
</evidence>
<sequence>MYNTKKNYRTYSRGELNASRPQTAGRNISTERHEDVYAENGAGRGIGYFVNSWQRTPSRVQSARPSQKKTIYAGDTVVTVEERPQFLTAHRGARITDTFGSGLSFYENDHAVIQAHYKKVTQLERERREKIERERNQQKLEKHIRAAIQREKFREKCRHNREKQSKILRGTRQPMCENNKRPDSAPFLVVSRIRFEREQNYNRRLPKRSMSEATLTCKSMQQEMQALDDFENRLHHLKQSRPAFF</sequence>
<reference evidence="3 4" key="1">
    <citation type="submission" date="2024-03" db="EMBL/GenBank/DDBJ databases">
        <title>Complete genome sequence of the green alga Chloropicon roscoffensis RCC1871.</title>
        <authorList>
            <person name="Lemieux C."/>
            <person name="Pombert J.-F."/>
            <person name="Otis C."/>
            <person name="Turmel M."/>
        </authorList>
    </citation>
    <scope>NUCLEOTIDE SEQUENCE [LARGE SCALE GENOMIC DNA]</scope>
    <source>
        <strain evidence="3 4">RCC1871</strain>
    </source>
</reference>
<dbReference type="Proteomes" id="UP001472866">
    <property type="component" value="Chromosome 03"/>
</dbReference>
<name>A0AAX4P4K1_9CHLO</name>
<feature type="coiled-coil region" evidence="1">
    <location>
        <begin position="113"/>
        <end position="143"/>
    </location>
</feature>
<keyword evidence="1" id="KW-0175">Coiled coil</keyword>
<evidence type="ECO:0000256" key="2">
    <source>
        <dbReference type="SAM" id="MobiDB-lite"/>
    </source>
</evidence>
<feature type="region of interest" description="Disordered" evidence="2">
    <location>
        <begin position="1"/>
        <end position="26"/>
    </location>
</feature>
<dbReference type="AlphaFoldDB" id="A0AAX4P4K1"/>
<gene>
    <name evidence="3" type="ORF">HKI87_03g25350</name>
</gene>
<evidence type="ECO:0000313" key="4">
    <source>
        <dbReference type="Proteomes" id="UP001472866"/>
    </source>
</evidence>
<keyword evidence="4" id="KW-1185">Reference proteome</keyword>